<evidence type="ECO:0000313" key="4">
    <source>
        <dbReference type="Proteomes" id="UP000092730"/>
    </source>
</evidence>
<evidence type="ECO:0008006" key="5">
    <source>
        <dbReference type="Google" id="ProtNLM"/>
    </source>
</evidence>
<dbReference type="PANTHER" id="PTHR33321">
    <property type="match status" value="1"/>
</dbReference>
<gene>
    <name evidence="2" type="ORF">I302_03455</name>
    <name evidence="3" type="ORF">I302_100083</name>
</gene>
<keyword evidence="4" id="KW-1185">Reference proteome</keyword>
<accession>A0A1B9G454</accession>
<dbReference type="InterPro" id="IPR007541">
    <property type="entry name" value="Uncharacterised_BSP"/>
</dbReference>
<evidence type="ECO:0000313" key="2">
    <source>
        <dbReference type="EMBL" id="OCF25782.1"/>
    </source>
</evidence>
<feature type="region of interest" description="Disordered" evidence="1">
    <location>
        <begin position="1"/>
        <end position="29"/>
    </location>
</feature>
<dbReference type="KEGG" id="kbi:30207854"/>
<dbReference type="OrthoDB" id="891726at2759"/>
<dbReference type="Proteomes" id="UP000092730">
    <property type="component" value="Chromosome 1"/>
</dbReference>
<dbReference type="VEuPathDB" id="FungiDB:I302_03455"/>
<sequence length="331" mass="37748">MPLLPSFLRPKQPQPQPQTTYFLSSPPPNFPLRPIPPPGSPRVIPQSNLIFSLTHPPPHTSEPTLFFLQCVPDPIGFLYHSSSFIQQRLSLDNTHSIEWRHQLIQLELEEKDGLAATSGGRIGVSLRWVEGIMRSVRDGERDMKGATREFKGVLLHELVHTIQHDGQSTCPGWLTESIADYIRLLAQLGPEHWRKSGSGRTNRGWEDGYDIGARFIEWLTGSTPKIQEESSSLGSQIPTQDALTSPTKTSVEGAVHTQYPNALPSNDLPPFEKIHKGRREQDRPGPFPDLIRLIDSRLKYERWDDIWWNELTGKSLEELWDCYLRYYGRSE</sequence>
<evidence type="ECO:0000256" key="1">
    <source>
        <dbReference type="SAM" id="MobiDB-lite"/>
    </source>
</evidence>
<dbReference type="EMBL" id="CP144541">
    <property type="protein sequence ID" value="WVW78132.1"/>
    <property type="molecule type" value="Genomic_DNA"/>
</dbReference>
<dbReference type="RefSeq" id="XP_019046852.1">
    <property type="nucleotide sequence ID" value="XM_019190104.1"/>
</dbReference>
<protein>
    <recommendedName>
        <fullName evidence="5">Peptidase of plants and bacteria-domain-containing protein</fullName>
    </recommendedName>
</protein>
<feature type="region of interest" description="Disordered" evidence="1">
    <location>
        <begin position="227"/>
        <end position="251"/>
    </location>
</feature>
<reference evidence="3" key="4">
    <citation type="submission" date="2024-02" db="EMBL/GenBank/DDBJ databases">
        <title>Comparative genomics of Cryptococcus and Kwoniella reveals pathogenesis evolution and contrasting modes of karyotype evolution via chromosome fusion or intercentromeric recombination.</title>
        <authorList>
            <person name="Coelho M.A."/>
            <person name="David-Palma M."/>
            <person name="Shea T."/>
            <person name="Bowers K."/>
            <person name="McGinley-Smith S."/>
            <person name="Mohammad A.W."/>
            <person name="Gnirke A."/>
            <person name="Yurkov A.M."/>
            <person name="Nowrousian M."/>
            <person name="Sun S."/>
            <person name="Cuomo C.A."/>
            <person name="Heitman J."/>
        </authorList>
    </citation>
    <scope>NUCLEOTIDE SEQUENCE</scope>
    <source>
        <strain evidence="3">CBS 10118</strain>
    </source>
</reference>
<reference evidence="2" key="3">
    <citation type="submission" date="2014-01" db="EMBL/GenBank/DDBJ databases">
        <title>Evolution of pathogenesis and genome organization in the Tremellales.</title>
        <authorList>
            <person name="Cuomo C."/>
            <person name="Litvintseva A."/>
            <person name="Heitman J."/>
            <person name="Chen Y."/>
            <person name="Sun S."/>
            <person name="Springer D."/>
            <person name="Dromer F."/>
            <person name="Young S."/>
            <person name="Zeng Q."/>
            <person name="Chapman S."/>
            <person name="Gujja S."/>
            <person name="Saif S."/>
            <person name="Birren B."/>
        </authorList>
    </citation>
    <scope>NUCLEOTIDE SEQUENCE</scope>
    <source>
        <strain evidence="2">CBS 10118</strain>
    </source>
</reference>
<feature type="compositionally biased region" description="Polar residues" evidence="1">
    <location>
        <begin position="227"/>
        <end position="250"/>
    </location>
</feature>
<dbReference type="STRING" id="1296100.A0A1B9G454"/>
<dbReference type="EMBL" id="KI894020">
    <property type="protein sequence ID" value="OCF25782.1"/>
    <property type="molecule type" value="Genomic_DNA"/>
</dbReference>
<dbReference type="GeneID" id="30207854"/>
<name>A0A1B9G454_9TREE</name>
<reference evidence="2" key="1">
    <citation type="submission" date="2013-07" db="EMBL/GenBank/DDBJ databases">
        <title>The Genome Sequence of Cryptococcus bestiolae CBS10118.</title>
        <authorList>
            <consortium name="The Broad Institute Genome Sequencing Platform"/>
            <person name="Cuomo C."/>
            <person name="Litvintseva A."/>
            <person name="Chen Y."/>
            <person name="Heitman J."/>
            <person name="Sun S."/>
            <person name="Springer D."/>
            <person name="Dromer F."/>
            <person name="Young S.K."/>
            <person name="Zeng Q."/>
            <person name="Gargeya S."/>
            <person name="Fitzgerald M."/>
            <person name="Abouelleil A."/>
            <person name="Alvarado L."/>
            <person name="Berlin A.M."/>
            <person name="Chapman S.B."/>
            <person name="Dewar J."/>
            <person name="Goldberg J."/>
            <person name="Griggs A."/>
            <person name="Gujja S."/>
            <person name="Hansen M."/>
            <person name="Howarth C."/>
            <person name="Imamovic A."/>
            <person name="Larimer J."/>
            <person name="McCowan C."/>
            <person name="Murphy C."/>
            <person name="Pearson M."/>
            <person name="Priest M."/>
            <person name="Roberts A."/>
            <person name="Saif S."/>
            <person name="Shea T."/>
            <person name="Sykes S."/>
            <person name="Wortman J."/>
            <person name="Nusbaum C."/>
            <person name="Birren B."/>
        </authorList>
    </citation>
    <scope>NUCLEOTIDE SEQUENCE [LARGE SCALE GENOMIC DNA]</scope>
    <source>
        <strain evidence="2">CBS 10118</strain>
    </source>
</reference>
<reference evidence="3" key="2">
    <citation type="submission" date="2013-07" db="EMBL/GenBank/DDBJ databases">
        <authorList>
            <consortium name="The Broad Institute Genome Sequencing Platform"/>
            <person name="Cuomo C."/>
            <person name="Litvintseva A."/>
            <person name="Chen Y."/>
            <person name="Heitman J."/>
            <person name="Sun S."/>
            <person name="Springer D."/>
            <person name="Dromer F."/>
            <person name="Young S.K."/>
            <person name="Zeng Q."/>
            <person name="Gargeya S."/>
            <person name="Fitzgerald M."/>
            <person name="Abouelleil A."/>
            <person name="Alvarado L."/>
            <person name="Berlin A.M."/>
            <person name="Chapman S.B."/>
            <person name="Dewar J."/>
            <person name="Goldberg J."/>
            <person name="Griggs A."/>
            <person name="Gujja S."/>
            <person name="Hansen M."/>
            <person name="Howarth C."/>
            <person name="Imamovic A."/>
            <person name="Larimer J."/>
            <person name="McCowan C."/>
            <person name="Murphy C."/>
            <person name="Pearson M."/>
            <person name="Priest M."/>
            <person name="Roberts A."/>
            <person name="Saif S."/>
            <person name="Shea T."/>
            <person name="Sykes S."/>
            <person name="Wortman J."/>
            <person name="Nusbaum C."/>
            <person name="Birren B."/>
        </authorList>
    </citation>
    <scope>NUCLEOTIDE SEQUENCE</scope>
    <source>
        <strain evidence="3">CBS 10118</strain>
    </source>
</reference>
<dbReference type="Pfam" id="PF04450">
    <property type="entry name" value="BSP"/>
    <property type="match status" value="1"/>
</dbReference>
<dbReference type="AlphaFoldDB" id="A0A1B9G454"/>
<evidence type="ECO:0000313" key="3">
    <source>
        <dbReference type="EMBL" id="WVW78132.1"/>
    </source>
</evidence>
<organism evidence="2">
    <name type="scientific">Kwoniella bestiolae CBS 10118</name>
    <dbReference type="NCBI Taxonomy" id="1296100"/>
    <lineage>
        <taxon>Eukaryota</taxon>
        <taxon>Fungi</taxon>
        <taxon>Dikarya</taxon>
        <taxon>Basidiomycota</taxon>
        <taxon>Agaricomycotina</taxon>
        <taxon>Tremellomycetes</taxon>
        <taxon>Tremellales</taxon>
        <taxon>Cryptococcaceae</taxon>
        <taxon>Kwoniella</taxon>
    </lineage>
</organism>
<proteinExistence type="predicted"/>
<dbReference type="PANTHER" id="PTHR33321:SF12">
    <property type="entry name" value="PLANT BASIC SECRETORY PROTEIN (BSP) FAMILY PROTEIN"/>
    <property type="match status" value="1"/>
</dbReference>